<accession>A0A9K3CTT9</accession>
<keyword evidence="3" id="KW-1185">Reference proteome</keyword>
<feature type="compositionally biased region" description="Basic and acidic residues" evidence="1">
    <location>
        <begin position="134"/>
        <end position="164"/>
    </location>
</feature>
<proteinExistence type="predicted"/>
<evidence type="ECO:0000313" key="3">
    <source>
        <dbReference type="Proteomes" id="UP000265618"/>
    </source>
</evidence>
<reference evidence="2 3" key="1">
    <citation type="journal article" date="2018" name="PLoS ONE">
        <title>The draft genome of Kipferlia bialata reveals reductive genome evolution in fornicate parasites.</title>
        <authorList>
            <person name="Tanifuji G."/>
            <person name="Takabayashi S."/>
            <person name="Kume K."/>
            <person name="Takagi M."/>
            <person name="Nakayama T."/>
            <person name="Kamikawa R."/>
            <person name="Inagaki Y."/>
            <person name="Hashimoto T."/>
        </authorList>
    </citation>
    <scope>NUCLEOTIDE SEQUENCE [LARGE SCALE GENOMIC DNA]</scope>
    <source>
        <strain evidence="2">NY0173</strain>
    </source>
</reference>
<feature type="compositionally biased region" description="Basic and acidic residues" evidence="1">
    <location>
        <begin position="74"/>
        <end position="84"/>
    </location>
</feature>
<dbReference type="EMBL" id="BDIP01000684">
    <property type="protein sequence ID" value="GIQ82402.1"/>
    <property type="molecule type" value="Genomic_DNA"/>
</dbReference>
<feature type="compositionally biased region" description="Basic residues" evidence="1">
    <location>
        <begin position="112"/>
        <end position="133"/>
    </location>
</feature>
<comment type="caution">
    <text evidence="2">The sequence shown here is derived from an EMBL/GenBank/DDBJ whole genome shotgun (WGS) entry which is preliminary data.</text>
</comment>
<feature type="region of interest" description="Disordered" evidence="1">
    <location>
        <begin position="253"/>
        <end position="314"/>
    </location>
</feature>
<dbReference type="AlphaFoldDB" id="A0A9K3CTT9"/>
<name>A0A9K3CTT9_9EUKA</name>
<feature type="non-terminal residue" evidence="2">
    <location>
        <position position="1"/>
    </location>
</feature>
<feature type="compositionally biased region" description="Low complexity" evidence="1">
    <location>
        <begin position="253"/>
        <end position="262"/>
    </location>
</feature>
<evidence type="ECO:0000313" key="2">
    <source>
        <dbReference type="EMBL" id="GIQ82402.1"/>
    </source>
</evidence>
<feature type="compositionally biased region" description="Basic and acidic residues" evidence="1">
    <location>
        <begin position="445"/>
        <end position="476"/>
    </location>
</feature>
<feature type="compositionally biased region" description="Basic and acidic residues" evidence="1">
    <location>
        <begin position="267"/>
        <end position="279"/>
    </location>
</feature>
<feature type="region of interest" description="Disordered" evidence="1">
    <location>
        <begin position="56"/>
        <end position="228"/>
    </location>
</feature>
<organism evidence="2 3">
    <name type="scientific">Kipferlia bialata</name>
    <dbReference type="NCBI Taxonomy" id="797122"/>
    <lineage>
        <taxon>Eukaryota</taxon>
        <taxon>Metamonada</taxon>
        <taxon>Carpediemonas-like organisms</taxon>
        <taxon>Kipferlia</taxon>
    </lineage>
</organism>
<feature type="region of interest" description="Disordered" evidence="1">
    <location>
        <begin position="442"/>
        <end position="549"/>
    </location>
</feature>
<protein>
    <submittedName>
        <fullName evidence="2">Uncharacterized protein</fullName>
    </submittedName>
</protein>
<feature type="compositionally biased region" description="Basic and acidic residues" evidence="1">
    <location>
        <begin position="500"/>
        <end position="509"/>
    </location>
</feature>
<dbReference type="Proteomes" id="UP000265618">
    <property type="component" value="Unassembled WGS sequence"/>
</dbReference>
<sequence>SRTSGLSEAKATIHDLKKSLKYREKDIERLTASLNGVYSDLSTTRAELQWWREEVGPQGNYTPPASLVPIPVETLKRERERSTEGDESSLLDMHALDETLSGAPLSPTSSVSRHHSRHTSRHGSRPHSRHRSTRERGKVEAMLEREKERADTAERELAELKESLAEFTALEEERERERERAAAREAEASALRERKAAMERQRAQEAGIYAMHPTKPEPVPLDSSSSSVEQAGSQALTAFAALKLDLAGIPGIRSAGSGAAGAMDSQRALEKERERDVPALHHKRTEKPGLYMKERESSYVVPGTPEGQKTERPDIGDSLAAASRLAGMSSLTVDDTVDGDTGMEPSTESERVYNIASLGSSHAHSMLGQTQTGALSLGLPAHRGVERERDPVPEVADPLAGSVALRREVDRLEAKNRLSEDRVTRTEHALAEMQTVLEQLAKELQTQREREKEREREAQAAKRAERAERERERESDTSPTTLNVVDIRMSNSSMRRSIGRSRDACRDADTDYPPAPRGQRDMETTPSRPPRSRHRHTEPRVPTLDVGTSPHAAVVPHSALEEALAAAAAIQDGAEERDGTYRGQIEDRRLELSVASSTIEALIPQLQAGTLSSSVGGGRPHRTPHSLC</sequence>
<feature type="compositionally biased region" description="Low complexity" evidence="1">
    <location>
        <begin position="487"/>
        <end position="496"/>
    </location>
</feature>
<evidence type="ECO:0000256" key="1">
    <source>
        <dbReference type="SAM" id="MobiDB-lite"/>
    </source>
</evidence>
<feature type="compositionally biased region" description="Basic and acidic residues" evidence="1">
    <location>
        <begin position="171"/>
        <end position="203"/>
    </location>
</feature>
<gene>
    <name evidence="2" type="ORF">KIPB_003533</name>
</gene>